<name>A0ACB9AEN9_CICIN</name>
<proteinExistence type="predicted"/>
<gene>
    <name evidence="1" type="ORF">L2E82_37494</name>
</gene>
<evidence type="ECO:0000313" key="1">
    <source>
        <dbReference type="EMBL" id="KAI3708327.1"/>
    </source>
</evidence>
<comment type="caution">
    <text evidence="1">The sequence shown here is derived from an EMBL/GenBank/DDBJ whole genome shotgun (WGS) entry which is preliminary data.</text>
</comment>
<keyword evidence="2" id="KW-1185">Reference proteome</keyword>
<dbReference type="EMBL" id="CM042015">
    <property type="protein sequence ID" value="KAI3708327.1"/>
    <property type="molecule type" value="Genomic_DNA"/>
</dbReference>
<reference evidence="1 2" key="2">
    <citation type="journal article" date="2022" name="Mol. Ecol. Resour.">
        <title>The genomes of chicory, endive, great burdock and yacon provide insights into Asteraceae paleo-polyploidization history and plant inulin production.</title>
        <authorList>
            <person name="Fan W."/>
            <person name="Wang S."/>
            <person name="Wang H."/>
            <person name="Wang A."/>
            <person name="Jiang F."/>
            <person name="Liu H."/>
            <person name="Zhao H."/>
            <person name="Xu D."/>
            <person name="Zhang Y."/>
        </authorList>
    </citation>
    <scope>NUCLEOTIDE SEQUENCE [LARGE SCALE GENOMIC DNA]</scope>
    <source>
        <strain evidence="2">cv. Punajuju</strain>
        <tissue evidence="1">Leaves</tissue>
    </source>
</reference>
<accession>A0ACB9AEN9</accession>
<organism evidence="1 2">
    <name type="scientific">Cichorium intybus</name>
    <name type="common">Chicory</name>
    <dbReference type="NCBI Taxonomy" id="13427"/>
    <lineage>
        <taxon>Eukaryota</taxon>
        <taxon>Viridiplantae</taxon>
        <taxon>Streptophyta</taxon>
        <taxon>Embryophyta</taxon>
        <taxon>Tracheophyta</taxon>
        <taxon>Spermatophyta</taxon>
        <taxon>Magnoliopsida</taxon>
        <taxon>eudicotyledons</taxon>
        <taxon>Gunneridae</taxon>
        <taxon>Pentapetalae</taxon>
        <taxon>asterids</taxon>
        <taxon>campanulids</taxon>
        <taxon>Asterales</taxon>
        <taxon>Asteraceae</taxon>
        <taxon>Cichorioideae</taxon>
        <taxon>Cichorieae</taxon>
        <taxon>Cichoriinae</taxon>
        <taxon>Cichorium</taxon>
    </lineage>
</organism>
<reference evidence="2" key="1">
    <citation type="journal article" date="2022" name="Mol. Ecol. Resour.">
        <title>The genomes of chicory, endive, great burdock and yacon provide insights into Asteraceae palaeo-polyploidization history and plant inulin production.</title>
        <authorList>
            <person name="Fan W."/>
            <person name="Wang S."/>
            <person name="Wang H."/>
            <person name="Wang A."/>
            <person name="Jiang F."/>
            <person name="Liu H."/>
            <person name="Zhao H."/>
            <person name="Xu D."/>
            <person name="Zhang Y."/>
        </authorList>
    </citation>
    <scope>NUCLEOTIDE SEQUENCE [LARGE SCALE GENOMIC DNA]</scope>
    <source>
        <strain evidence="2">cv. Punajuju</strain>
    </source>
</reference>
<sequence length="222" mass="25095">MALGNCFFMQYCEKDLIRLLIRASSSYCPPLFGLILGSILSKEFGNLGPPKETLFSEDPHYDLQEILGKYSSNPDSESKLKSLLPHIVSIFGANKSLNGVMKIEYRIDLRSSLRSDFAEGVRAVLADKDQDTVNTIVTDTLQFSHMIVVPIGGVVMDTRYEEDKHFKTQSLIAYFPTFLHMLLDAQPLLLQFEGWNIKKIQGYITTIHDPEDYRVGVVVAIR</sequence>
<evidence type="ECO:0000313" key="2">
    <source>
        <dbReference type="Proteomes" id="UP001055811"/>
    </source>
</evidence>
<protein>
    <submittedName>
        <fullName evidence="1">Uncharacterized protein</fullName>
    </submittedName>
</protein>
<dbReference type="Proteomes" id="UP001055811">
    <property type="component" value="Linkage Group LG07"/>
</dbReference>